<keyword evidence="2" id="KW-0238">DNA-binding</keyword>
<dbReference type="SMART" id="SM00345">
    <property type="entry name" value="HTH_GNTR"/>
    <property type="match status" value="1"/>
</dbReference>
<dbReference type="InterPro" id="IPR000524">
    <property type="entry name" value="Tscrpt_reg_HTH_GntR"/>
</dbReference>
<keyword evidence="3" id="KW-0804">Transcription</keyword>
<proteinExistence type="predicted"/>
<dbReference type="PRINTS" id="PR00035">
    <property type="entry name" value="HTHGNTR"/>
</dbReference>
<dbReference type="PANTHER" id="PTHR43537:SF5">
    <property type="entry name" value="UXU OPERON TRANSCRIPTIONAL REGULATOR"/>
    <property type="match status" value="1"/>
</dbReference>
<dbReference type="PROSITE" id="PS50949">
    <property type="entry name" value="HTH_GNTR"/>
    <property type="match status" value="1"/>
</dbReference>
<evidence type="ECO:0000256" key="3">
    <source>
        <dbReference type="ARBA" id="ARBA00023163"/>
    </source>
</evidence>
<dbReference type="Pfam" id="PF00392">
    <property type="entry name" value="GntR"/>
    <property type="match status" value="1"/>
</dbReference>
<dbReference type="SMART" id="SM00895">
    <property type="entry name" value="FCD"/>
    <property type="match status" value="1"/>
</dbReference>
<protein>
    <submittedName>
        <fullName evidence="5">GntR family transcriptional regulator</fullName>
    </submittedName>
</protein>
<evidence type="ECO:0000256" key="2">
    <source>
        <dbReference type="ARBA" id="ARBA00023125"/>
    </source>
</evidence>
<keyword evidence="1" id="KW-0805">Transcription regulation</keyword>
<dbReference type="RefSeq" id="WP_076764445.1">
    <property type="nucleotide sequence ID" value="NZ_MSFI01000008.1"/>
</dbReference>
<dbReference type="InterPro" id="IPR008920">
    <property type="entry name" value="TF_FadR/GntR_C"/>
</dbReference>
<organism evidence="5 6">
    <name type="scientific">Domibacillus epiphyticus</name>
    <dbReference type="NCBI Taxonomy" id="1714355"/>
    <lineage>
        <taxon>Bacteria</taxon>
        <taxon>Bacillati</taxon>
        <taxon>Bacillota</taxon>
        <taxon>Bacilli</taxon>
        <taxon>Bacillales</taxon>
        <taxon>Bacillaceae</taxon>
        <taxon>Domibacillus</taxon>
    </lineage>
</organism>
<dbReference type="Pfam" id="PF07729">
    <property type="entry name" value="FCD"/>
    <property type="match status" value="1"/>
</dbReference>
<evidence type="ECO:0000259" key="4">
    <source>
        <dbReference type="PROSITE" id="PS50949"/>
    </source>
</evidence>
<dbReference type="GO" id="GO:0003677">
    <property type="term" value="F:DNA binding"/>
    <property type="evidence" value="ECO:0007669"/>
    <property type="project" value="UniProtKB-KW"/>
</dbReference>
<evidence type="ECO:0000313" key="5">
    <source>
        <dbReference type="EMBL" id="OMP67842.1"/>
    </source>
</evidence>
<sequence length="247" mass="27372">MKYKQIKPKKIYEEVAETLIESIRSGELQPGEKLDSVQQLAESFQVGRSAIREALTSLRAMGLIEMRQGEGTYVKSFSADGIAFPLQSALLMNRDDLTGLMEVRKILETGIAASAANRRTDEDLDAMKQAFADMTKYSGDAELGEKADLAFHLAIAEAAGNKLLASLMHHVSDMTAESMRETRRICLYSKTATVDQLNVQHDAILRAIQEGNPSSARSAMALHLDYVEHVLHDYMNNNDVYTETGEI</sequence>
<dbReference type="SUPFAM" id="SSF48008">
    <property type="entry name" value="GntR ligand-binding domain-like"/>
    <property type="match status" value="1"/>
</dbReference>
<reference evidence="5 6" key="1">
    <citation type="submission" date="2016-12" db="EMBL/GenBank/DDBJ databases">
        <title>Domibacillus sp. SAB 38T whole genome sequencing.</title>
        <authorList>
            <person name="Verma A."/>
            <person name="Ojha A.K."/>
            <person name="Krishnamurthi S."/>
        </authorList>
    </citation>
    <scope>NUCLEOTIDE SEQUENCE [LARGE SCALE GENOMIC DNA]</scope>
    <source>
        <strain evidence="5 6">SAB 38</strain>
    </source>
</reference>
<evidence type="ECO:0000313" key="6">
    <source>
        <dbReference type="Proteomes" id="UP000188613"/>
    </source>
</evidence>
<dbReference type="Proteomes" id="UP000188613">
    <property type="component" value="Unassembled WGS sequence"/>
</dbReference>
<dbReference type="GO" id="GO:0003700">
    <property type="term" value="F:DNA-binding transcription factor activity"/>
    <property type="evidence" value="ECO:0007669"/>
    <property type="project" value="InterPro"/>
</dbReference>
<comment type="caution">
    <text evidence="5">The sequence shown here is derived from an EMBL/GenBank/DDBJ whole genome shotgun (WGS) entry which is preliminary data.</text>
</comment>
<dbReference type="InterPro" id="IPR011711">
    <property type="entry name" value="GntR_C"/>
</dbReference>
<dbReference type="Gene3D" id="1.20.120.530">
    <property type="entry name" value="GntR ligand-binding domain-like"/>
    <property type="match status" value="1"/>
</dbReference>
<dbReference type="Gene3D" id="1.10.10.10">
    <property type="entry name" value="Winged helix-like DNA-binding domain superfamily/Winged helix DNA-binding domain"/>
    <property type="match status" value="1"/>
</dbReference>
<dbReference type="CDD" id="cd07377">
    <property type="entry name" value="WHTH_GntR"/>
    <property type="match status" value="1"/>
</dbReference>
<dbReference type="InterPro" id="IPR036390">
    <property type="entry name" value="WH_DNA-bd_sf"/>
</dbReference>
<evidence type="ECO:0000256" key="1">
    <source>
        <dbReference type="ARBA" id="ARBA00023015"/>
    </source>
</evidence>
<name>A0A1V2AAI3_9BACI</name>
<dbReference type="InterPro" id="IPR036388">
    <property type="entry name" value="WH-like_DNA-bd_sf"/>
</dbReference>
<dbReference type="EMBL" id="MSFI01000008">
    <property type="protein sequence ID" value="OMP67842.1"/>
    <property type="molecule type" value="Genomic_DNA"/>
</dbReference>
<keyword evidence="6" id="KW-1185">Reference proteome</keyword>
<dbReference type="PANTHER" id="PTHR43537">
    <property type="entry name" value="TRANSCRIPTIONAL REGULATOR, GNTR FAMILY"/>
    <property type="match status" value="1"/>
</dbReference>
<feature type="domain" description="HTH gntR-type" evidence="4">
    <location>
        <begin position="9"/>
        <end position="77"/>
    </location>
</feature>
<accession>A0A1V2AAI3</accession>
<gene>
    <name evidence="5" type="ORF">BTO28_04975</name>
</gene>
<dbReference type="STRING" id="1714355.BTO28_04975"/>
<dbReference type="AlphaFoldDB" id="A0A1V2AAI3"/>
<dbReference type="OrthoDB" id="9782299at2"/>
<dbReference type="SUPFAM" id="SSF46785">
    <property type="entry name" value="Winged helix' DNA-binding domain"/>
    <property type="match status" value="1"/>
</dbReference>